<dbReference type="GO" id="GO:0032196">
    <property type="term" value="P:transposition"/>
    <property type="evidence" value="ECO:0007669"/>
    <property type="project" value="UniProtKB-KW"/>
</dbReference>
<keyword evidence="9" id="KW-0229">DNA integration</keyword>
<keyword evidence="4" id="KW-0479">Metal-binding</keyword>
<evidence type="ECO:0000256" key="12">
    <source>
        <dbReference type="ARBA" id="ARBA00023172"/>
    </source>
</evidence>
<organism evidence="16 17">
    <name type="scientific">Austropuccinia psidii MF-1</name>
    <dbReference type="NCBI Taxonomy" id="1389203"/>
    <lineage>
        <taxon>Eukaryota</taxon>
        <taxon>Fungi</taxon>
        <taxon>Dikarya</taxon>
        <taxon>Basidiomycota</taxon>
        <taxon>Pucciniomycotina</taxon>
        <taxon>Pucciniomycetes</taxon>
        <taxon>Pucciniales</taxon>
        <taxon>Sphaerophragmiaceae</taxon>
        <taxon>Austropuccinia</taxon>
    </lineage>
</organism>
<comment type="caution">
    <text evidence="16">The sequence shown here is derived from an EMBL/GenBank/DDBJ whole genome shotgun (WGS) entry which is preliminary data.</text>
</comment>
<comment type="catalytic activity">
    <reaction evidence="13">
        <text>DNA(n) + a 2'-deoxyribonucleoside 5'-triphosphate = DNA(n+1) + diphosphate</text>
        <dbReference type="Rhea" id="RHEA:22508"/>
        <dbReference type="Rhea" id="RHEA-COMP:17339"/>
        <dbReference type="Rhea" id="RHEA-COMP:17340"/>
        <dbReference type="ChEBI" id="CHEBI:33019"/>
        <dbReference type="ChEBI" id="CHEBI:61560"/>
        <dbReference type="ChEBI" id="CHEBI:173112"/>
        <dbReference type="EC" id="2.7.7.49"/>
    </reaction>
</comment>
<dbReference type="SUPFAM" id="SSF53098">
    <property type="entry name" value="Ribonuclease H-like"/>
    <property type="match status" value="1"/>
</dbReference>
<evidence type="ECO:0000313" key="17">
    <source>
        <dbReference type="Proteomes" id="UP000765509"/>
    </source>
</evidence>
<dbReference type="OrthoDB" id="7691805at2759"/>
<gene>
    <name evidence="16" type="ORF">O181_088955</name>
</gene>
<dbReference type="GO" id="GO:0003887">
    <property type="term" value="F:DNA-directed DNA polymerase activity"/>
    <property type="evidence" value="ECO:0007669"/>
    <property type="project" value="UniProtKB-KW"/>
</dbReference>
<dbReference type="GO" id="GO:0015074">
    <property type="term" value="P:DNA integration"/>
    <property type="evidence" value="ECO:0007669"/>
    <property type="project" value="UniProtKB-KW"/>
</dbReference>
<evidence type="ECO:0000313" key="16">
    <source>
        <dbReference type="EMBL" id="MBW0549240.1"/>
    </source>
</evidence>
<evidence type="ECO:0000256" key="1">
    <source>
        <dbReference type="ARBA" id="ARBA00022578"/>
    </source>
</evidence>
<keyword evidence="12" id="KW-0233">DNA recombination</keyword>
<evidence type="ECO:0000256" key="13">
    <source>
        <dbReference type="ARBA" id="ARBA00048173"/>
    </source>
</evidence>
<keyword evidence="1" id="KW-0815">Transposition</keyword>
<evidence type="ECO:0000256" key="8">
    <source>
        <dbReference type="ARBA" id="ARBA00022884"/>
    </source>
</evidence>
<dbReference type="InterPro" id="IPR039537">
    <property type="entry name" value="Retrotran_Ty1/copia-like"/>
</dbReference>
<dbReference type="EMBL" id="AVOT02054550">
    <property type="protein sequence ID" value="MBW0549240.1"/>
    <property type="molecule type" value="Genomic_DNA"/>
</dbReference>
<protein>
    <recommendedName>
        <fullName evidence="15">Integrase catalytic domain-containing protein</fullName>
    </recommendedName>
</protein>
<keyword evidence="6" id="KW-0378">Hydrolase</keyword>
<dbReference type="AlphaFoldDB" id="A0A9Q3ISE1"/>
<dbReference type="GO" id="GO:0003723">
    <property type="term" value="F:RNA binding"/>
    <property type="evidence" value="ECO:0007669"/>
    <property type="project" value="UniProtKB-KW"/>
</dbReference>
<keyword evidence="8" id="KW-0694">RNA-binding</keyword>
<evidence type="ECO:0000256" key="6">
    <source>
        <dbReference type="ARBA" id="ARBA00022801"/>
    </source>
</evidence>
<keyword evidence="11" id="KW-0808">Transferase</keyword>
<evidence type="ECO:0000256" key="7">
    <source>
        <dbReference type="ARBA" id="ARBA00022842"/>
    </source>
</evidence>
<dbReference type="PROSITE" id="PS50994">
    <property type="entry name" value="INTEGRASE"/>
    <property type="match status" value="1"/>
</dbReference>
<dbReference type="InterPro" id="IPR036397">
    <property type="entry name" value="RNaseH_sf"/>
</dbReference>
<evidence type="ECO:0000256" key="4">
    <source>
        <dbReference type="ARBA" id="ARBA00022723"/>
    </source>
</evidence>
<evidence type="ECO:0000256" key="11">
    <source>
        <dbReference type="ARBA" id="ARBA00022932"/>
    </source>
</evidence>
<evidence type="ECO:0000256" key="3">
    <source>
        <dbReference type="ARBA" id="ARBA00022722"/>
    </source>
</evidence>
<reference evidence="16" key="1">
    <citation type="submission" date="2021-03" db="EMBL/GenBank/DDBJ databases">
        <title>Draft genome sequence of rust myrtle Austropuccinia psidii MF-1, a brazilian biotype.</title>
        <authorList>
            <person name="Quecine M.C."/>
            <person name="Pachon D.M.R."/>
            <person name="Bonatelli M.L."/>
            <person name="Correr F.H."/>
            <person name="Franceschini L.M."/>
            <person name="Leite T.F."/>
            <person name="Margarido G.R.A."/>
            <person name="Almeida C.A."/>
            <person name="Ferrarezi J.A."/>
            <person name="Labate C.A."/>
        </authorList>
    </citation>
    <scope>NUCLEOTIDE SEQUENCE</scope>
    <source>
        <strain evidence="16">MF-1</strain>
    </source>
</reference>
<proteinExistence type="predicted"/>
<feature type="domain" description="Integrase catalytic" evidence="15">
    <location>
        <begin position="1"/>
        <end position="169"/>
    </location>
</feature>
<keyword evidence="10" id="KW-0695">RNA-directed DNA polymerase</keyword>
<dbReference type="Gene3D" id="3.30.420.10">
    <property type="entry name" value="Ribonuclease H-like superfamily/Ribonuclease H"/>
    <property type="match status" value="1"/>
</dbReference>
<dbReference type="Proteomes" id="UP000765509">
    <property type="component" value="Unassembled WGS sequence"/>
</dbReference>
<sequence>MDLVGPISPPSVSGHHYILNTINQHTSYKITCFFKNKSDPYEEFVKQQKLIENTHQKKIKKLVTDGGGDFINQPFKELAEQHGFTHIVASPYTPENNGIAERENRTILDKAQCLLLSSCLPKQYWSEAINTATYLTNILPTPSKKNYHLISCGQTNLPRSKRFKPLDAR</sequence>
<keyword evidence="7" id="KW-0460">Magnesium</keyword>
<dbReference type="GO" id="GO:0016787">
    <property type="term" value="F:hydrolase activity"/>
    <property type="evidence" value="ECO:0007669"/>
    <property type="project" value="UniProtKB-KW"/>
</dbReference>
<evidence type="ECO:0000256" key="14">
    <source>
        <dbReference type="ARBA" id="ARBA00049244"/>
    </source>
</evidence>
<evidence type="ECO:0000256" key="10">
    <source>
        <dbReference type="ARBA" id="ARBA00022918"/>
    </source>
</evidence>
<keyword evidence="2" id="KW-0548">Nucleotidyltransferase</keyword>
<keyword evidence="11" id="KW-0239">DNA-directed DNA polymerase</keyword>
<dbReference type="GO" id="GO:0006310">
    <property type="term" value="P:DNA recombination"/>
    <property type="evidence" value="ECO:0007669"/>
    <property type="project" value="UniProtKB-KW"/>
</dbReference>
<keyword evidence="5" id="KW-0255">Endonuclease</keyword>
<keyword evidence="3" id="KW-0540">Nuclease</keyword>
<evidence type="ECO:0000256" key="5">
    <source>
        <dbReference type="ARBA" id="ARBA00022759"/>
    </source>
</evidence>
<dbReference type="GO" id="GO:0046872">
    <property type="term" value="F:metal ion binding"/>
    <property type="evidence" value="ECO:0007669"/>
    <property type="project" value="UniProtKB-KW"/>
</dbReference>
<name>A0A9Q3ISE1_9BASI</name>
<dbReference type="GO" id="GO:0003964">
    <property type="term" value="F:RNA-directed DNA polymerase activity"/>
    <property type="evidence" value="ECO:0007669"/>
    <property type="project" value="UniProtKB-KW"/>
</dbReference>
<comment type="catalytic activity">
    <reaction evidence="14">
        <text>DNA(n) + a 2'-deoxyribonucleoside 5'-triphosphate = DNA(n+1) + diphosphate</text>
        <dbReference type="Rhea" id="RHEA:22508"/>
        <dbReference type="Rhea" id="RHEA-COMP:17339"/>
        <dbReference type="Rhea" id="RHEA-COMP:17340"/>
        <dbReference type="ChEBI" id="CHEBI:33019"/>
        <dbReference type="ChEBI" id="CHEBI:61560"/>
        <dbReference type="ChEBI" id="CHEBI:173112"/>
        <dbReference type="EC" id="2.7.7.7"/>
    </reaction>
</comment>
<dbReference type="InterPro" id="IPR012337">
    <property type="entry name" value="RNaseH-like_sf"/>
</dbReference>
<evidence type="ECO:0000259" key="15">
    <source>
        <dbReference type="PROSITE" id="PS50994"/>
    </source>
</evidence>
<dbReference type="GO" id="GO:0005634">
    <property type="term" value="C:nucleus"/>
    <property type="evidence" value="ECO:0007669"/>
    <property type="project" value="UniProtKB-ARBA"/>
</dbReference>
<dbReference type="PANTHER" id="PTHR42648:SF11">
    <property type="entry name" value="TRANSPOSON TY4-P GAG-POL POLYPROTEIN"/>
    <property type="match status" value="1"/>
</dbReference>
<evidence type="ECO:0000256" key="2">
    <source>
        <dbReference type="ARBA" id="ARBA00022695"/>
    </source>
</evidence>
<dbReference type="PANTHER" id="PTHR42648">
    <property type="entry name" value="TRANSPOSASE, PUTATIVE-RELATED"/>
    <property type="match status" value="1"/>
</dbReference>
<evidence type="ECO:0000256" key="9">
    <source>
        <dbReference type="ARBA" id="ARBA00022908"/>
    </source>
</evidence>
<dbReference type="InterPro" id="IPR001584">
    <property type="entry name" value="Integrase_cat-core"/>
</dbReference>
<keyword evidence="17" id="KW-1185">Reference proteome</keyword>
<accession>A0A9Q3ISE1</accession>
<dbReference type="GO" id="GO:0004519">
    <property type="term" value="F:endonuclease activity"/>
    <property type="evidence" value="ECO:0007669"/>
    <property type="project" value="UniProtKB-KW"/>
</dbReference>